<keyword evidence="2" id="KW-1185">Reference proteome</keyword>
<evidence type="ECO:0000313" key="2">
    <source>
        <dbReference type="Proteomes" id="UP000030364"/>
    </source>
</evidence>
<name>A0A0D6X9H8_THEFI</name>
<organism evidence="1 2">
    <name type="scientific">Thermus filiformis</name>
    <dbReference type="NCBI Taxonomy" id="276"/>
    <lineage>
        <taxon>Bacteria</taxon>
        <taxon>Thermotogati</taxon>
        <taxon>Deinococcota</taxon>
        <taxon>Deinococci</taxon>
        <taxon>Thermales</taxon>
        <taxon>Thermaceae</taxon>
        <taxon>Thermus</taxon>
    </lineage>
</organism>
<sequence>MRRLLALGFLWSVALAGSFGYGFLGYGGGLQGGGGSFGTLELGLPWALGGEGYGGPEGSGGFFLTGPLLRLGEGVYFLPTLGLGGGQRGGQGGFALDLGARGFYFFGEPGFFLGLGLGYTHALGFPGSGVYLRVLLGGGRP</sequence>
<dbReference type="RefSeq" id="WP_045246472.1">
    <property type="nucleotide sequence ID" value="NZ_JPSL02000040.1"/>
</dbReference>
<reference evidence="1 2" key="1">
    <citation type="journal article" date="2015" name="Genome Announc.">
        <title>Draft Genome Sequence of the Thermophile Thermus filiformis ATCC 43280, Producer of Carotenoid-(Di)glucoside-Branched Fatty Acid (Di)esters and Source of Hyperthermostable Enzymes of Biotechnological Interest.</title>
        <authorList>
            <person name="Mandelli F."/>
            <person name="Oliveira Ramires B."/>
            <person name="Couger M.B."/>
            <person name="Paixao D.A."/>
            <person name="Camilo C.M."/>
            <person name="Polikarpov I."/>
            <person name="Prade R."/>
            <person name="Riano-Pachon D.M."/>
            <person name="Squina F.M."/>
        </authorList>
    </citation>
    <scope>NUCLEOTIDE SEQUENCE [LARGE SCALE GENOMIC DNA]</scope>
    <source>
        <strain evidence="1 2">ATCC 43280</strain>
    </source>
</reference>
<gene>
    <name evidence="1" type="ORF">THFILI_11035</name>
</gene>
<proteinExistence type="predicted"/>
<evidence type="ECO:0000313" key="1">
    <source>
        <dbReference type="EMBL" id="KIX84420.1"/>
    </source>
</evidence>
<dbReference type="EMBL" id="JPSL02000040">
    <property type="protein sequence ID" value="KIX84420.1"/>
    <property type="molecule type" value="Genomic_DNA"/>
</dbReference>
<dbReference type="STRING" id="276.THFILI_11035"/>
<comment type="caution">
    <text evidence="1">The sequence shown here is derived from an EMBL/GenBank/DDBJ whole genome shotgun (WGS) entry which is preliminary data.</text>
</comment>
<accession>A0A0D6X9H8</accession>
<protein>
    <submittedName>
        <fullName evidence="1">Uncharacterized protein</fullName>
    </submittedName>
</protein>
<dbReference type="Proteomes" id="UP000030364">
    <property type="component" value="Unassembled WGS sequence"/>
</dbReference>
<dbReference type="AlphaFoldDB" id="A0A0D6X9H8"/>